<dbReference type="Pfam" id="PF01047">
    <property type="entry name" value="MarR"/>
    <property type="match status" value="1"/>
</dbReference>
<feature type="domain" description="HTH marR-type" evidence="4">
    <location>
        <begin position="4"/>
        <end position="134"/>
    </location>
</feature>
<keyword evidence="1" id="KW-0805">Transcription regulation</keyword>
<dbReference type="InterPro" id="IPR036390">
    <property type="entry name" value="WH_DNA-bd_sf"/>
</dbReference>
<dbReference type="PROSITE" id="PS50995">
    <property type="entry name" value="HTH_MARR_2"/>
    <property type="match status" value="1"/>
</dbReference>
<dbReference type="EMBL" id="CP019938">
    <property type="protein sequence ID" value="ARO15842.1"/>
    <property type="molecule type" value="Genomic_DNA"/>
</dbReference>
<evidence type="ECO:0000256" key="1">
    <source>
        <dbReference type="ARBA" id="ARBA00023015"/>
    </source>
</evidence>
<keyword evidence="3" id="KW-0804">Transcription</keyword>
<dbReference type="OrthoDB" id="8452803at2"/>
<dbReference type="Proteomes" id="UP000242447">
    <property type="component" value="Plasmid unnamed1"/>
</dbReference>
<geneLocation type="plasmid" evidence="5">
    <name>unnamed1</name>
</geneLocation>
<reference evidence="5 6" key="1">
    <citation type="submission" date="2017-02" db="EMBL/GenBank/DDBJ databases">
        <title>Ketogulonicigenium robustum SPU B003 Genome sequencing and assembly.</title>
        <authorList>
            <person name="Li Y."/>
            <person name="Liu L."/>
            <person name="Wang C."/>
            <person name="Zhang M."/>
            <person name="Zhang T."/>
            <person name="Zhang Y."/>
        </authorList>
    </citation>
    <scope>NUCLEOTIDE SEQUENCE [LARGE SCALE GENOMIC DNA]</scope>
    <source>
        <strain evidence="5 6">SPU_B003</strain>
        <plasmid evidence="5 6">unnamed1</plasmid>
    </source>
</reference>
<dbReference type="PRINTS" id="PR00598">
    <property type="entry name" value="HTHMARR"/>
</dbReference>
<sequence>MDSNSEVFDLLLRVLRDLRRSCDTGAAQVGLTISRARVITRLSTMEGATQAELAQALDIEAPTLKRHIDWLEGQGYMERRSVDGDARKRALFLTEKAQSNIVRRFMQAARVQMLEGIPDEDRIVLQRALAKMADNAAKVGDSWRQ</sequence>
<dbReference type="SMART" id="SM00347">
    <property type="entry name" value="HTH_MARR"/>
    <property type="match status" value="1"/>
</dbReference>
<dbReference type="InterPro" id="IPR000835">
    <property type="entry name" value="HTH_MarR-typ"/>
</dbReference>
<protein>
    <submittedName>
        <fullName evidence="5">MarR family transcriptional regulator</fullName>
    </submittedName>
</protein>
<dbReference type="InterPro" id="IPR036388">
    <property type="entry name" value="WH-like_DNA-bd_sf"/>
</dbReference>
<dbReference type="PANTHER" id="PTHR42756">
    <property type="entry name" value="TRANSCRIPTIONAL REGULATOR, MARR"/>
    <property type="match status" value="1"/>
</dbReference>
<dbReference type="GO" id="GO:0003677">
    <property type="term" value="F:DNA binding"/>
    <property type="evidence" value="ECO:0007669"/>
    <property type="project" value="UniProtKB-KW"/>
</dbReference>
<evidence type="ECO:0000313" key="5">
    <source>
        <dbReference type="EMBL" id="ARO15842.1"/>
    </source>
</evidence>
<evidence type="ECO:0000313" key="6">
    <source>
        <dbReference type="Proteomes" id="UP000242447"/>
    </source>
</evidence>
<organism evidence="5 6">
    <name type="scientific">Ketogulonicigenium robustum</name>
    <dbReference type="NCBI Taxonomy" id="92947"/>
    <lineage>
        <taxon>Bacteria</taxon>
        <taxon>Pseudomonadati</taxon>
        <taxon>Pseudomonadota</taxon>
        <taxon>Alphaproteobacteria</taxon>
        <taxon>Rhodobacterales</taxon>
        <taxon>Roseobacteraceae</taxon>
        <taxon>Ketogulonicigenium</taxon>
    </lineage>
</organism>
<dbReference type="RefSeq" id="WP_085787431.1">
    <property type="nucleotide sequence ID" value="NZ_CP019938.1"/>
</dbReference>
<dbReference type="SUPFAM" id="SSF46785">
    <property type="entry name" value="Winged helix' DNA-binding domain"/>
    <property type="match status" value="1"/>
</dbReference>
<dbReference type="Gene3D" id="1.10.10.10">
    <property type="entry name" value="Winged helix-like DNA-binding domain superfamily/Winged helix DNA-binding domain"/>
    <property type="match status" value="1"/>
</dbReference>
<dbReference type="PANTHER" id="PTHR42756:SF1">
    <property type="entry name" value="TRANSCRIPTIONAL REPRESSOR OF EMRAB OPERON"/>
    <property type="match status" value="1"/>
</dbReference>
<evidence type="ECO:0000256" key="2">
    <source>
        <dbReference type="ARBA" id="ARBA00023125"/>
    </source>
</evidence>
<evidence type="ECO:0000256" key="3">
    <source>
        <dbReference type="ARBA" id="ARBA00023163"/>
    </source>
</evidence>
<name>A0A1W6P2V3_9RHOB</name>
<dbReference type="KEGG" id="kro:BVG79_p1000040"/>
<evidence type="ECO:0000259" key="4">
    <source>
        <dbReference type="PROSITE" id="PS50995"/>
    </source>
</evidence>
<accession>A0A1W6P2V3</accession>
<dbReference type="AlphaFoldDB" id="A0A1W6P2V3"/>
<proteinExistence type="predicted"/>
<keyword evidence="5" id="KW-0614">Plasmid</keyword>
<keyword evidence="6" id="KW-1185">Reference proteome</keyword>
<keyword evidence="2" id="KW-0238">DNA-binding</keyword>
<gene>
    <name evidence="5" type="primary">slyA</name>
    <name evidence="5" type="ORF">BVG79_p1000040</name>
</gene>
<dbReference type="GO" id="GO:0003700">
    <property type="term" value="F:DNA-binding transcription factor activity"/>
    <property type="evidence" value="ECO:0007669"/>
    <property type="project" value="InterPro"/>
</dbReference>